<feature type="signal peptide" evidence="1">
    <location>
        <begin position="1"/>
        <end position="25"/>
    </location>
</feature>
<evidence type="ECO:0000313" key="3">
    <source>
        <dbReference type="EMBL" id="PAA75759.1"/>
    </source>
</evidence>
<gene>
    <name evidence="3" type="ORF">BOX15_Mlig015751g1</name>
</gene>
<evidence type="ECO:0000313" key="4">
    <source>
        <dbReference type="Proteomes" id="UP000215902"/>
    </source>
</evidence>
<dbReference type="AlphaFoldDB" id="A0A267FRV2"/>
<protein>
    <recommendedName>
        <fullName evidence="2">Calcium-activated chloride channel N-terminal domain-containing protein</fullName>
    </recommendedName>
</protein>
<keyword evidence="4" id="KW-1185">Reference proteome</keyword>
<organism evidence="3 4">
    <name type="scientific">Macrostomum lignano</name>
    <dbReference type="NCBI Taxonomy" id="282301"/>
    <lineage>
        <taxon>Eukaryota</taxon>
        <taxon>Metazoa</taxon>
        <taxon>Spiralia</taxon>
        <taxon>Lophotrochozoa</taxon>
        <taxon>Platyhelminthes</taxon>
        <taxon>Rhabditophora</taxon>
        <taxon>Macrostomorpha</taxon>
        <taxon>Macrostomida</taxon>
        <taxon>Macrostomidae</taxon>
        <taxon>Macrostomum</taxon>
    </lineage>
</organism>
<name>A0A267FRV2_9PLAT</name>
<keyword evidence="1" id="KW-0732">Signal</keyword>
<dbReference type="OrthoDB" id="687730at2759"/>
<evidence type="ECO:0000259" key="2">
    <source>
        <dbReference type="Pfam" id="PF08434"/>
    </source>
</evidence>
<proteinExistence type="predicted"/>
<feature type="chain" id="PRO_5012944317" description="Calcium-activated chloride channel N-terminal domain-containing protein" evidence="1">
    <location>
        <begin position="26"/>
        <end position="278"/>
    </location>
</feature>
<dbReference type="Pfam" id="PF08434">
    <property type="entry name" value="CLCA"/>
    <property type="match status" value="1"/>
</dbReference>
<feature type="domain" description="Calcium-activated chloride channel N-terminal" evidence="2">
    <location>
        <begin position="29"/>
        <end position="214"/>
    </location>
</feature>
<sequence>MRLKKSNSNFLKVLLAAICIPLSASSKLQLTDAGYYRNMLIVVEVPANGSIPELHYSQLLQTLRTVFQSVSDMIAELTEPVGRRLSFSDVSVLVPNQLGRQLAKISSEMVQLHQATWERRDHADFHVSPDFYPADDGPVWEKPACGKPAKKIMLAAESLFNHTIARALTLHFSQYRWGLYIEAPLAGPTYKVLTPEGEARHRVSSCSPDIRTNLLIASGPGSGLPCDFSDTAVFRTCLTSEYPVIYDYSYCNQTKLVFSSLTHHSFNAFNPLIINLNF</sequence>
<dbReference type="Proteomes" id="UP000215902">
    <property type="component" value="Unassembled WGS sequence"/>
</dbReference>
<dbReference type="EMBL" id="NIVC01000864">
    <property type="protein sequence ID" value="PAA75759.1"/>
    <property type="molecule type" value="Genomic_DNA"/>
</dbReference>
<comment type="caution">
    <text evidence="3">The sequence shown here is derived from an EMBL/GenBank/DDBJ whole genome shotgun (WGS) entry which is preliminary data.</text>
</comment>
<reference evidence="3 4" key="1">
    <citation type="submission" date="2017-06" db="EMBL/GenBank/DDBJ databases">
        <title>A platform for efficient transgenesis in Macrostomum lignano, a flatworm model organism for stem cell research.</title>
        <authorList>
            <person name="Berezikov E."/>
        </authorList>
    </citation>
    <scope>NUCLEOTIDE SEQUENCE [LARGE SCALE GENOMIC DNA]</scope>
    <source>
        <strain evidence="3">DV1</strain>
        <tissue evidence="3">Whole organism</tissue>
    </source>
</reference>
<dbReference type="InterPro" id="IPR013642">
    <property type="entry name" value="CLCA_N"/>
</dbReference>
<evidence type="ECO:0000256" key="1">
    <source>
        <dbReference type="SAM" id="SignalP"/>
    </source>
</evidence>
<accession>A0A267FRV2</accession>